<dbReference type="GeneID" id="25565606"/>
<dbReference type="Pfam" id="PF00867">
    <property type="entry name" value="XPG_I"/>
    <property type="match status" value="1"/>
</dbReference>
<feature type="compositionally biased region" description="Basic residues" evidence="10">
    <location>
        <begin position="503"/>
        <end position="516"/>
    </location>
</feature>
<evidence type="ECO:0000256" key="5">
    <source>
        <dbReference type="ARBA" id="ARBA00022763"/>
    </source>
</evidence>
<comment type="subcellular location">
    <subcellularLocation>
        <location evidence="2">Nucleus</location>
    </subcellularLocation>
</comment>
<evidence type="ECO:0000256" key="9">
    <source>
        <dbReference type="ARBA" id="ARBA00023242"/>
    </source>
</evidence>
<dbReference type="InterPro" id="IPR044752">
    <property type="entry name" value="PIN-like_EXO1"/>
</dbReference>
<dbReference type="Proteomes" id="UP000054408">
    <property type="component" value="Unassembled WGS sequence"/>
</dbReference>
<dbReference type="Pfam" id="PF00752">
    <property type="entry name" value="XPG_N"/>
    <property type="match status" value="1"/>
</dbReference>
<dbReference type="PRINTS" id="PR00853">
    <property type="entry name" value="XPGRADSUPER"/>
</dbReference>
<dbReference type="InterPro" id="IPR029060">
    <property type="entry name" value="PIN-like_dom_sf"/>
</dbReference>
<dbReference type="FunFam" id="3.40.50.1010:FF:000002">
    <property type="entry name" value="Exonuclease 1, putative"/>
    <property type="match status" value="1"/>
</dbReference>
<evidence type="ECO:0000256" key="4">
    <source>
        <dbReference type="ARBA" id="ARBA00022723"/>
    </source>
</evidence>
<dbReference type="PANTHER" id="PTHR11081">
    <property type="entry name" value="FLAP ENDONUCLEASE FAMILY MEMBER"/>
    <property type="match status" value="1"/>
</dbReference>
<organism evidence="13 14">
    <name type="scientific">Thecamonas trahens ATCC 50062</name>
    <dbReference type="NCBI Taxonomy" id="461836"/>
    <lineage>
        <taxon>Eukaryota</taxon>
        <taxon>Apusozoa</taxon>
        <taxon>Apusomonadida</taxon>
        <taxon>Apusomonadidae</taxon>
        <taxon>Thecamonas</taxon>
    </lineage>
</organism>
<gene>
    <name evidence="13" type="ORF">AMSG_06449</name>
</gene>
<feature type="region of interest" description="Disordered" evidence="10">
    <location>
        <begin position="331"/>
        <end position="364"/>
    </location>
</feature>
<dbReference type="GO" id="GO:0006281">
    <property type="term" value="P:DNA repair"/>
    <property type="evidence" value="ECO:0007669"/>
    <property type="project" value="UniProtKB-KW"/>
</dbReference>
<evidence type="ECO:0000313" key="14">
    <source>
        <dbReference type="Proteomes" id="UP000054408"/>
    </source>
</evidence>
<feature type="region of interest" description="Disordered" evidence="10">
    <location>
        <begin position="481"/>
        <end position="530"/>
    </location>
</feature>
<keyword evidence="5" id="KW-0227">DNA damage</keyword>
<evidence type="ECO:0000256" key="6">
    <source>
        <dbReference type="ARBA" id="ARBA00022801"/>
    </source>
</evidence>
<evidence type="ECO:0000256" key="3">
    <source>
        <dbReference type="ARBA" id="ARBA00022722"/>
    </source>
</evidence>
<keyword evidence="14" id="KW-1185">Reference proteome</keyword>
<dbReference type="CDD" id="cd09901">
    <property type="entry name" value="H3TH_FEN1-like"/>
    <property type="match status" value="1"/>
</dbReference>
<dbReference type="AlphaFoldDB" id="A0A0L0DFN4"/>
<dbReference type="Gene3D" id="3.40.50.1010">
    <property type="entry name" value="5'-nuclease"/>
    <property type="match status" value="1"/>
</dbReference>
<dbReference type="CDD" id="cd09857">
    <property type="entry name" value="PIN_EXO1"/>
    <property type="match status" value="1"/>
</dbReference>
<dbReference type="SMART" id="SM00485">
    <property type="entry name" value="XPGN"/>
    <property type="match status" value="1"/>
</dbReference>
<protein>
    <submittedName>
        <fullName evidence="13">Uncharacterized protein</fullName>
    </submittedName>
</protein>
<feature type="domain" description="XPG-I" evidence="11">
    <location>
        <begin position="138"/>
        <end position="210"/>
    </location>
</feature>
<dbReference type="SUPFAM" id="SSF47807">
    <property type="entry name" value="5' to 3' exonuclease, C-terminal subdomain"/>
    <property type="match status" value="1"/>
</dbReference>
<dbReference type="PANTHER" id="PTHR11081:SF65">
    <property type="entry name" value="DNA DAMAGE-INDUCIBLE PROTEIN DIN7-RELATED"/>
    <property type="match status" value="1"/>
</dbReference>
<name>A0A0L0DFN4_THETB</name>
<evidence type="ECO:0000256" key="8">
    <source>
        <dbReference type="ARBA" id="ARBA00023204"/>
    </source>
</evidence>
<dbReference type="Gene3D" id="1.10.150.20">
    <property type="entry name" value="5' to 3' exonuclease, C-terminal subdomain"/>
    <property type="match status" value="1"/>
</dbReference>
<reference evidence="13 14" key="1">
    <citation type="submission" date="2010-05" db="EMBL/GenBank/DDBJ databases">
        <title>The Genome Sequence of Thecamonas trahens ATCC 50062.</title>
        <authorList>
            <consortium name="The Broad Institute Genome Sequencing Platform"/>
            <person name="Russ C."/>
            <person name="Cuomo C."/>
            <person name="Shea T."/>
            <person name="Young S.K."/>
            <person name="Zeng Q."/>
            <person name="Koehrsen M."/>
            <person name="Haas B."/>
            <person name="Borodovsky M."/>
            <person name="Guigo R."/>
            <person name="Alvarado L."/>
            <person name="Berlin A."/>
            <person name="Bochicchio J."/>
            <person name="Borenstein D."/>
            <person name="Chapman S."/>
            <person name="Chen Z."/>
            <person name="Freedman E."/>
            <person name="Gellesch M."/>
            <person name="Goldberg J."/>
            <person name="Griggs A."/>
            <person name="Gujja S."/>
            <person name="Heilman E."/>
            <person name="Heiman D."/>
            <person name="Hepburn T."/>
            <person name="Howarth C."/>
            <person name="Jen D."/>
            <person name="Larson L."/>
            <person name="Mehta T."/>
            <person name="Park D."/>
            <person name="Pearson M."/>
            <person name="Roberts A."/>
            <person name="Saif S."/>
            <person name="Shenoy N."/>
            <person name="Sisk P."/>
            <person name="Stolte C."/>
            <person name="Sykes S."/>
            <person name="Thomson T."/>
            <person name="Walk T."/>
            <person name="White J."/>
            <person name="Yandava C."/>
            <person name="Burger G."/>
            <person name="Gray M.W."/>
            <person name="Holland P.W.H."/>
            <person name="King N."/>
            <person name="Lang F.B.F."/>
            <person name="Roger A.J."/>
            <person name="Ruiz-Trillo I."/>
            <person name="Lander E."/>
            <person name="Nusbaum C."/>
        </authorList>
    </citation>
    <scope>NUCLEOTIDE SEQUENCE [LARGE SCALE GENOMIC DNA]</scope>
    <source>
        <strain evidence="13 14">ATCC 50062</strain>
    </source>
</reference>
<dbReference type="PROSITE" id="PS00842">
    <property type="entry name" value="XPG_2"/>
    <property type="match status" value="1"/>
</dbReference>
<keyword evidence="4" id="KW-0479">Metal-binding</keyword>
<dbReference type="GO" id="GO:0003677">
    <property type="term" value="F:DNA binding"/>
    <property type="evidence" value="ECO:0007669"/>
    <property type="project" value="InterPro"/>
</dbReference>
<dbReference type="InterPro" id="IPR006086">
    <property type="entry name" value="XPG-I_dom"/>
</dbReference>
<dbReference type="SMART" id="SM00484">
    <property type="entry name" value="XPGI"/>
    <property type="match status" value="1"/>
</dbReference>
<evidence type="ECO:0000313" key="13">
    <source>
        <dbReference type="EMBL" id="KNC51104.1"/>
    </source>
</evidence>
<dbReference type="SUPFAM" id="SSF88723">
    <property type="entry name" value="PIN domain-like"/>
    <property type="match status" value="1"/>
</dbReference>
<dbReference type="InterPro" id="IPR006084">
    <property type="entry name" value="XPG/Rad2"/>
</dbReference>
<evidence type="ECO:0000256" key="1">
    <source>
        <dbReference type="ARBA" id="ARBA00001946"/>
    </source>
</evidence>
<sequence>MGIQGLLPLLAEVTKRTHVSSFAGQTFGVDISCWLHAGATRCATQLALGQPTRGYVDFVLDRIACLRHNKVSPYVVFDGQSLPAKAGTNTARSARRAEAKALGEALLRKGDHAGAKDAFKRAVSITSTMVRHVQHALKAAGIPFVVAPFEADAQLAWLQISGVVDAVLTEDSDLLVFGVTSMVCKMTYAGDCSHVDLSPGALARVTALKLATFDHKLFRAMCILSGCDYLPSIRGIGLKTANSLLVKWRSVEKIQVVLRAERGACAIPPGYADAYADAEWTFLHQPVFDVNAHDATPELIAARATVAGALSEPAIAVALCTGELDPKTLQPWPAPLPRLPSRGPRRSHSLPSHEAFASAEGWRDKTQPTIFQAVQRMRPAQAKAGAELPPVQRTIFSSAAKRRAPREEPLPNPRPTKAAKPLQPSSEPVTPPRKSLQSLADSRGLLTNSAIHPGHVAVAPTSPTSPRLLGAVASRFEFGDDCANQPWPGKAAAKSKGKDKTKTKTKKKKKKSKRRSDKAAHPGHAITIPDSPLVNSARVASYVAAAKTAPTTSISLLSLDAFAFGVSSPTPTPTTPSVEAAAAVSPRTPSAAIGVCRLRRRQLSAVLSRTVSAPPAMRRQHLPSPIAPSSAHTAPNPAPAPAPAPAHTRDDVDALVSAAASAATPASHQPSLLDSLRFNASGGISPRTSSLVGIE</sequence>
<feature type="region of interest" description="Disordered" evidence="10">
    <location>
        <begin position="609"/>
        <end position="648"/>
    </location>
</feature>
<dbReference type="InterPro" id="IPR036279">
    <property type="entry name" value="5-3_exonuclease_C_sf"/>
</dbReference>
<dbReference type="GO" id="GO:0017108">
    <property type="term" value="F:5'-flap endonuclease activity"/>
    <property type="evidence" value="ECO:0007669"/>
    <property type="project" value="TreeGrafter"/>
</dbReference>
<dbReference type="RefSeq" id="XP_013756312.1">
    <property type="nucleotide sequence ID" value="XM_013900858.1"/>
</dbReference>
<dbReference type="GO" id="GO:0005634">
    <property type="term" value="C:nucleus"/>
    <property type="evidence" value="ECO:0007669"/>
    <property type="project" value="UniProtKB-SubCell"/>
</dbReference>
<evidence type="ECO:0000259" key="11">
    <source>
        <dbReference type="SMART" id="SM00484"/>
    </source>
</evidence>
<proteinExistence type="predicted"/>
<dbReference type="STRING" id="461836.A0A0L0DFN4"/>
<keyword evidence="7" id="KW-0460">Magnesium</keyword>
<feature type="region of interest" description="Disordered" evidence="10">
    <location>
        <begin position="381"/>
        <end position="438"/>
    </location>
</feature>
<feature type="domain" description="XPG N-terminal" evidence="12">
    <location>
        <begin position="1"/>
        <end position="99"/>
    </location>
</feature>
<evidence type="ECO:0000256" key="10">
    <source>
        <dbReference type="SAM" id="MobiDB-lite"/>
    </source>
</evidence>
<dbReference type="GO" id="GO:0046872">
    <property type="term" value="F:metal ion binding"/>
    <property type="evidence" value="ECO:0007669"/>
    <property type="project" value="UniProtKB-KW"/>
</dbReference>
<dbReference type="eggNOG" id="KOG2518">
    <property type="taxonomic scope" value="Eukaryota"/>
</dbReference>
<dbReference type="SMART" id="SM00279">
    <property type="entry name" value="HhH2"/>
    <property type="match status" value="1"/>
</dbReference>
<accession>A0A0L0DFN4</accession>
<comment type="cofactor">
    <cofactor evidence="1">
        <name>Mg(2+)</name>
        <dbReference type="ChEBI" id="CHEBI:18420"/>
    </cofactor>
</comment>
<evidence type="ECO:0000256" key="7">
    <source>
        <dbReference type="ARBA" id="ARBA00022842"/>
    </source>
</evidence>
<dbReference type="InterPro" id="IPR008918">
    <property type="entry name" value="HhH2"/>
</dbReference>
<keyword evidence="8" id="KW-0234">DNA repair</keyword>
<keyword evidence="3" id="KW-0540">Nuclease</keyword>
<dbReference type="EMBL" id="GL349465">
    <property type="protein sequence ID" value="KNC51104.1"/>
    <property type="molecule type" value="Genomic_DNA"/>
</dbReference>
<dbReference type="OrthoDB" id="26491at2759"/>
<dbReference type="InterPro" id="IPR019974">
    <property type="entry name" value="XPG_CS"/>
</dbReference>
<keyword evidence="6" id="KW-0378">Hydrolase</keyword>
<dbReference type="InterPro" id="IPR006085">
    <property type="entry name" value="XPG_DNA_repair_N"/>
</dbReference>
<keyword evidence="9" id="KW-0539">Nucleus</keyword>
<dbReference type="FunFam" id="1.10.150.20:FF:000011">
    <property type="entry name" value="exonuclease 1"/>
    <property type="match status" value="1"/>
</dbReference>
<evidence type="ECO:0000256" key="2">
    <source>
        <dbReference type="ARBA" id="ARBA00004123"/>
    </source>
</evidence>
<evidence type="ECO:0000259" key="12">
    <source>
        <dbReference type="SMART" id="SM00485"/>
    </source>
</evidence>